<protein>
    <submittedName>
        <fullName evidence="2">Aminoglycoside phosphotransferase family protein</fullName>
    </submittedName>
</protein>
<evidence type="ECO:0000313" key="2">
    <source>
        <dbReference type="EMBL" id="QBD79580.1"/>
    </source>
</evidence>
<dbReference type="Pfam" id="PF01636">
    <property type="entry name" value="APH"/>
    <property type="match status" value="1"/>
</dbReference>
<organism evidence="2 3">
    <name type="scientific">Ktedonosporobacter rubrisoli</name>
    <dbReference type="NCBI Taxonomy" id="2509675"/>
    <lineage>
        <taxon>Bacteria</taxon>
        <taxon>Bacillati</taxon>
        <taxon>Chloroflexota</taxon>
        <taxon>Ktedonobacteria</taxon>
        <taxon>Ktedonobacterales</taxon>
        <taxon>Ktedonosporobacteraceae</taxon>
        <taxon>Ktedonosporobacter</taxon>
    </lineage>
</organism>
<keyword evidence="2" id="KW-0808">Transferase</keyword>
<dbReference type="RefSeq" id="WP_129890646.1">
    <property type="nucleotide sequence ID" value="NZ_CP035758.1"/>
</dbReference>
<evidence type="ECO:0000259" key="1">
    <source>
        <dbReference type="Pfam" id="PF01636"/>
    </source>
</evidence>
<dbReference type="KEGG" id="kbs:EPA93_27825"/>
<dbReference type="Gene3D" id="3.30.200.150">
    <property type="match status" value="1"/>
</dbReference>
<name>A0A4P6JW39_KTERU</name>
<dbReference type="InterPro" id="IPR011009">
    <property type="entry name" value="Kinase-like_dom_sf"/>
</dbReference>
<dbReference type="InterPro" id="IPR002575">
    <property type="entry name" value="Aminoglycoside_PTrfase"/>
</dbReference>
<dbReference type="GO" id="GO:0016740">
    <property type="term" value="F:transferase activity"/>
    <property type="evidence" value="ECO:0007669"/>
    <property type="project" value="UniProtKB-KW"/>
</dbReference>
<dbReference type="Proteomes" id="UP000290365">
    <property type="component" value="Chromosome"/>
</dbReference>
<dbReference type="PANTHER" id="PTHR21310">
    <property type="entry name" value="AMINOGLYCOSIDE PHOSPHOTRANSFERASE-RELATED-RELATED"/>
    <property type="match status" value="1"/>
</dbReference>
<gene>
    <name evidence="2" type="ORF">EPA93_27825</name>
</gene>
<feature type="domain" description="Aminoglycoside phosphotransferase" evidence="1">
    <location>
        <begin position="30"/>
        <end position="265"/>
    </location>
</feature>
<dbReference type="SUPFAM" id="SSF56112">
    <property type="entry name" value="Protein kinase-like (PK-like)"/>
    <property type="match status" value="1"/>
</dbReference>
<reference evidence="2 3" key="1">
    <citation type="submission" date="2019-01" db="EMBL/GenBank/DDBJ databases">
        <title>Ktedonosporobacter rubrisoli SCAWS-G2.</title>
        <authorList>
            <person name="Huang Y."/>
            <person name="Yan B."/>
        </authorList>
    </citation>
    <scope>NUCLEOTIDE SEQUENCE [LARGE SCALE GENOMIC DNA]</scope>
    <source>
        <strain evidence="2 3">SCAWS-G2</strain>
    </source>
</reference>
<keyword evidence="3" id="KW-1185">Reference proteome</keyword>
<proteinExistence type="predicted"/>
<sequence>MGYAVHQPLDMRHVQETIVKVFRRAPAIVERMQAGHSTYVYRIVFPRETFYLRVLPEEGASFAPEVAAHVQLRRKQIKVPEVIYFEHYNELLQRSVLITTEIKGQPLSQSSTLLPKEMEAIAGDAGRDLARMNDVLVDGFGWIRRDTSETKRLRAEHSTYRSFALESWKADLDYLAEHVLSGAEATLLERILARYEAWLDCEQGQLAHGDFDTTHIYQDNGRYTGIIDFGEIRGAEHCYDLGHFHMRDGEQLPWRLLPALVSAYREQTSLPCVDEQHIRFTSLLINVRALARSLRKRPTDRFTRHQLEVLQEDLAALPI</sequence>
<dbReference type="InterPro" id="IPR051678">
    <property type="entry name" value="AGP_Transferase"/>
</dbReference>
<dbReference type="Gene3D" id="3.90.1200.10">
    <property type="match status" value="1"/>
</dbReference>
<accession>A0A4P6JW39</accession>
<evidence type="ECO:0000313" key="3">
    <source>
        <dbReference type="Proteomes" id="UP000290365"/>
    </source>
</evidence>
<dbReference type="OrthoDB" id="3806873at2"/>
<dbReference type="EMBL" id="CP035758">
    <property type="protein sequence ID" value="QBD79580.1"/>
    <property type="molecule type" value="Genomic_DNA"/>
</dbReference>
<dbReference type="AlphaFoldDB" id="A0A4P6JW39"/>